<dbReference type="Proteomes" id="UP001060215">
    <property type="component" value="Chromosome 9"/>
</dbReference>
<organism evidence="1 2">
    <name type="scientific">Camellia lanceoleosa</name>
    <dbReference type="NCBI Taxonomy" id="1840588"/>
    <lineage>
        <taxon>Eukaryota</taxon>
        <taxon>Viridiplantae</taxon>
        <taxon>Streptophyta</taxon>
        <taxon>Embryophyta</taxon>
        <taxon>Tracheophyta</taxon>
        <taxon>Spermatophyta</taxon>
        <taxon>Magnoliopsida</taxon>
        <taxon>eudicotyledons</taxon>
        <taxon>Gunneridae</taxon>
        <taxon>Pentapetalae</taxon>
        <taxon>asterids</taxon>
        <taxon>Ericales</taxon>
        <taxon>Theaceae</taxon>
        <taxon>Camellia</taxon>
    </lineage>
</organism>
<keyword evidence="2" id="KW-1185">Reference proteome</keyword>
<evidence type="ECO:0000313" key="2">
    <source>
        <dbReference type="Proteomes" id="UP001060215"/>
    </source>
</evidence>
<proteinExistence type="predicted"/>
<gene>
    <name evidence="1" type="ORF">LOK49_LG08G00348</name>
</gene>
<name>A0ACC0GTX4_9ERIC</name>
<comment type="caution">
    <text evidence="1">The sequence shown here is derived from an EMBL/GenBank/DDBJ whole genome shotgun (WGS) entry which is preliminary data.</text>
</comment>
<evidence type="ECO:0000313" key="1">
    <source>
        <dbReference type="EMBL" id="KAI8003988.1"/>
    </source>
</evidence>
<accession>A0ACC0GTX4</accession>
<dbReference type="EMBL" id="CM045766">
    <property type="protein sequence ID" value="KAI8003988.1"/>
    <property type="molecule type" value="Genomic_DNA"/>
</dbReference>
<reference evidence="1 2" key="1">
    <citation type="journal article" date="2022" name="Plant J.">
        <title>Chromosome-level genome of Camellia lanceoleosa provides a valuable resource for understanding genome evolution and self-incompatibility.</title>
        <authorList>
            <person name="Gong W."/>
            <person name="Xiao S."/>
            <person name="Wang L."/>
            <person name="Liao Z."/>
            <person name="Chang Y."/>
            <person name="Mo W."/>
            <person name="Hu G."/>
            <person name="Li W."/>
            <person name="Zhao G."/>
            <person name="Zhu H."/>
            <person name="Hu X."/>
            <person name="Ji K."/>
            <person name="Xiang X."/>
            <person name="Song Q."/>
            <person name="Yuan D."/>
            <person name="Jin S."/>
            <person name="Zhang L."/>
        </authorList>
    </citation>
    <scope>NUCLEOTIDE SEQUENCE [LARGE SCALE GENOMIC DNA]</scope>
    <source>
        <strain evidence="1">SQ_2022a</strain>
    </source>
</reference>
<sequence>MAVTSLLLLLHPGFSSVSFTNCTGSFPNHYSLPWSQKLYAHRSSSFNLHGPRIVGPFRIRAMSASFGSRLEDSVKKTIFENPVVVYSKSWCSYSSEVKSLFKRLGVQPLVIELDQMGPQGPQMQKVLERLTGQHTVPNVFIGGNHVGGCTDTVKLYRKGELEPLLSESGATKTES</sequence>
<protein>
    <submittedName>
        <fullName evidence="1">Uncharacterized protein</fullName>
    </submittedName>
</protein>